<dbReference type="Proteomes" id="UP000037035">
    <property type="component" value="Unassembled WGS sequence"/>
</dbReference>
<proteinExistence type="predicted"/>
<protein>
    <submittedName>
        <fullName evidence="1">Uncharacterized protein</fullName>
    </submittedName>
</protein>
<gene>
    <name evidence="1" type="ORF">VP01_6144g1</name>
</gene>
<sequence>TPQESTELVKHYLRVLKLRKDESILNYKPTD</sequence>
<name>A0A0L6UJ09_9BASI</name>
<comment type="caution">
    <text evidence="1">The sequence shown here is derived from an EMBL/GenBank/DDBJ whole genome shotgun (WGS) entry which is preliminary data.</text>
</comment>
<reference evidence="1 2" key="1">
    <citation type="submission" date="2015-08" db="EMBL/GenBank/DDBJ databases">
        <title>Next Generation Sequencing and Analysis of the Genome of Puccinia sorghi L Schw, the Causal Agent of Maize Common Rust.</title>
        <authorList>
            <person name="Rochi L."/>
            <person name="Burguener G."/>
            <person name="Darino M."/>
            <person name="Turjanski A."/>
            <person name="Kreff E."/>
            <person name="Dieguez M.J."/>
            <person name="Sacco F."/>
        </authorList>
    </citation>
    <scope>NUCLEOTIDE SEQUENCE [LARGE SCALE GENOMIC DNA]</scope>
    <source>
        <strain evidence="1 2">RO10H11247</strain>
    </source>
</reference>
<evidence type="ECO:0000313" key="1">
    <source>
        <dbReference type="EMBL" id="KNZ47790.1"/>
    </source>
</evidence>
<dbReference type="VEuPathDB" id="FungiDB:VP01_6144g1"/>
<dbReference type="EMBL" id="LAVV01011435">
    <property type="protein sequence ID" value="KNZ47790.1"/>
    <property type="molecule type" value="Genomic_DNA"/>
</dbReference>
<evidence type="ECO:0000313" key="2">
    <source>
        <dbReference type="Proteomes" id="UP000037035"/>
    </source>
</evidence>
<organism evidence="1 2">
    <name type="scientific">Puccinia sorghi</name>
    <dbReference type="NCBI Taxonomy" id="27349"/>
    <lineage>
        <taxon>Eukaryota</taxon>
        <taxon>Fungi</taxon>
        <taxon>Dikarya</taxon>
        <taxon>Basidiomycota</taxon>
        <taxon>Pucciniomycotina</taxon>
        <taxon>Pucciniomycetes</taxon>
        <taxon>Pucciniales</taxon>
        <taxon>Pucciniaceae</taxon>
        <taxon>Puccinia</taxon>
    </lineage>
</organism>
<feature type="non-terminal residue" evidence="1">
    <location>
        <position position="1"/>
    </location>
</feature>
<keyword evidence="2" id="KW-1185">Reference proteome</keyword>
<dbReference type="AlphaFoldDB" id="A0A0L6UJ09"/>
<accession>A0A0L6UJ09</accession>